<reference evidence="1" key="1">
    <citation type="submission" date="2022-06" db="EMBL/GenBank/DDBJ databases">
        <title>Genome Sequence of Candolleomyces eurysporus.</title>
        <authorList>
            <person name="Buettner E."/>
        </authorList>
    </citation>
    <scope>NUCLEOTIDE SEQUENCE</scope>
    <source>
        <strain evidence="1">VTCC 930004</strain>
    </source>
</reference>
<accession>A0A9W8JJV4</accession>
<feature type="non-terminal residue" evidence="1">
    <location>
        <position position="1"/>
    </location>
</feature>
<dbReference type="GO" id="GO:0016491">
    <property type="term" value="F:oxidoreductase activity"/>
    <property type="evidence" value="ECO:0007669"/>
    <property type="project" value="InterPro"/>
</dbReference>
<dbReference type="PANTHER" id="PTHR36124">
    <property type="match status" value="1"/>
</dbReference>
<protein>
    <recommendedName>
        <fullName evidence="3">ER-bound oxygenase mpaB/mpaB'/Rubber oxygenase catalytic domain-containing protein</fullName>
    </recommendedName>
</protein>
<sequence>MPMLLNKAVSFALFKTYAIPTISKLLLATKELGSAKNVARRYADTEILIATWAGCPINGFNDPAAQADPDTPAEDPRACIALARVNFLHSKYKISNDDYLYTLALFVLEPIAYEEKCMVPAESNHLVAGFTIGELIYAIPKKLGLKSFAERFVAALVEPRVRIAMMLPEQPRPIHWIAQSLLSVNWIVQRWFCLPRSDSNFWFSIDPRLPKPDRNGEVRMRPTSEYRSTPWYKPEPTGIFYVLSKLAVKLGFYAEMPGPR</sequence>
<dbReference type="InterPro" id="IPR046366">
    <property type="entry name" value="MPAB"/>
</dbReference>
<keyword evidence="2" id="KW-1185">Reference proteome</keyword>
<evidence type="ECO:0000313" key="1">
    <source>
        <dbReference type="EMBL" id="KAJ2935068.1"/>
    </source>
</evidence>
<gene>
    <name evidence="1" type="ORF">H1R20_g2078</name>
</gene>
<comment type="caution">
    <text evidence="1">The sequence shown here is derived from an EMBL/GenBank/DDBJ whole genome shotgun (WGS) entry which is preliminary data.</text>
</comment>
<dbReference type="Proteomes" id="UP001140091">
    <property type="component" value="Unassembled WGS sequence"/>
</dbReference>
<evidence type="ECO:0000313" key="2">
    <source>
        <dbReference type="Proteomes" id="UP001140091"/>
    </source>
</evidence>
<proteinExistence type="predicted"/>
<dbReference type="OrthoDB" id="545169at2759"/>
<dbReference type="EMBL" id="JANBPK010000706">
    <property type="protein sequence ID" value="KAJ2935068.1"/>
    <property type="molecule type" value="Genomic_DNA"/>
</dbReference>
<evidence type="ECO:0008006" key="3">
    <source>
        <dbReference type="Google" id="ProtNLM"/>
    </source>
</evidence>
<organism evidence="1 2">
    <name type="scientific">Candolleomyces eurysporus</name>
    <dbReference type="NCBI Taxonomy" id="2828524"/>
    <lineage>
        <taxon>Eukaryota</taxon>
        <taxon>Fungi</taxon>
        <taxon>Dikarya</taxon>
        <taxon>Basidiomycota</taxon>
        <taxon>Agaricomycotina</taxon>
        <taxon>Agaricomycetes</taxon>
        <taxon>Agaricomycetidae</taxon>
        <taxon>Agaricales</taxon>
        <taxon>Agaricineae</taxon>
        <taxon>Psathyrellaceae</taxon>
        <taxon>Candolleomyces</taxon>
    </lineage>
</organism>
<name>A0A9W8JJV4_9AGAR</name>
<dbReference type="AlphaFoldDB" id="A0A9W8JJV4"/>
<dbReference type="PANTHER" id="PTHR36124:SF1">
    <property type="entry name" value="ER-BOUND OXYGENASE MPAB_MPAB'_RUBBER OXYGENASE CATALYTIC DOMAIN-CONTAINING PROTEIN"/>
    <property type="match status" value="1"/>
</dbReference>